<dbReference type="EMBL" id="RJVI01000001">
    <property type="protein sequence ID" value="ROR34488.1"/>
    <property type="molecule type" value="Genomic_DNA"/>
</dbReference>
<evidence type="ECO:0000313" key="3">
    <source>
        <dbReference type="EMBL" id="ROR34488.1"/>
    </source>
</evidence>
<organism evidence="3 4">
    <name type="scientific">Inmirania thermothiophila</name>
    <dbReference type="NCBI Taxonomy" id="1750597"/>
    <lineage>
        <taxon>Bacteria</taxon>
        <taxon>Pseudomonadati</taxon>
        <taxon>Pseudomonadota</taxon>
        <taxon>Gammaproteobacteria</taxon>
        <taxon>Chromatiales</taxon>
        <taxon>Ectothiorhodospiraceae</taxon>
        <taxon>Inmirania</taxon>
    </lineage>
</organism>
<keyword evidence="2" id="KW-0812">Transmembrane</keyword>
<keyword evidence="2" id="KW-1133">Transmembrane helix</keyword>
<dbReference type="InterPro" id="IPR003425">
    <property type="entry name" value="CCB3/YggT"/>
</dbReference>
<sequence>MNPYLASPLEFLIQTVAGLYVLALMLRFLLAWVRADFYNPLSQFLVRITSPPLRPLRRIVPPLGGIDLAALVLMLAVQFAALALIVLLRGGPLPVGALLAVSLAELVRLAINVFFFAILIQAVLSWVNPGLHNPLTSLLHSLTEPVLRPIRRFVPVAGGIDFSPLVAMIALELAKRLILPPLLALAG</sequence>
<keyword evidence="2" id="KW-0472">Membrane</keyword>
<dbReference type="Proteomes" id="UP000276634">
    <property type="component" value="Unassembled WGS sequence"/>
</dbReference>
<accession>A0A3N1Y7J7</accession>
<proteinExistence type="inferred from homology"/>
<protein>
    <submittedName>
        <fullName evidence="3">YggT family protein</fullName>
    </submittedName>
</protein>
<comment type="caution">
    <text evidence="3">The sequence shown here is derived from an EMBL/GenBank/DDBJ whole genome shotgun (WGS) entry which is preliminary data.</text>
</comment>
<evidence type="ECO:0000256" key="2">
    <source>
        <dbReference type="SAM" id="Phobius"/>
    </source>
</evidence>
<dbReference type="AlphaFoldDB" id="A0A3N1Y7J7"/>
<reference evidence="3 4" key="1">
    <citation type="submission" date="2018-11" db="EMBL/GenBank/DDBJ databases">
        <title>Genomic Encyclopedia of Type Strains, Phase IV (KMG-IV): sequencing the most valuable type-strain genomes for metagenomic binning, comparative biology and taxonomic classification.</title>
        <authorList>
            <person name="Goeker M."/>
        </authorList>
    </citation>
    <scope>NUCLEOTIDE SEQUENCE [LARGE SCALE GENOMIC DNA]</scope>
    <source>
        <strain evidence="3 4">DSM 100275</strain>
    </source>
</reference>
<gene>
    <name evidence="3" type="ORF">EDC57_0386</name>
</gene>
<feature type="transmembrane region" description="Helical" evidence="2">
    <location>
        <begin position="68"/>
        <end position="88"/>
    </location>
</feature>
<evidence type="ECO:0000256" key="1">
    <source>
        <dbReference type="ARBA" id="ARBA00010894"/>
    </source>
</evidence>
<dbReference type="PANTHER" id="PTHR33219:SF14">
    <property type="entry name" value="PROTEIN COFACTOR ASSEMBLY OF COMPLEX C SUBUNIT B CCB3, CHLOROPLASTIC-RELATED"/>
    <property type="match status" value="1"/>
</dbReference>
<dbReference type="GO" id="GO:0016020">
    <property type="term" value="C:membrane"/>
    <property type="evidence" value="ECO:0007669"/>
    <property type="project" value="InterPro"/>
</dbReference>
<feature type="transmembrane region" description="Helical" evidence="2">
    <location>
        <begin position="109"/>
        <end position="127"/>
    </location>
</feature>
<dbReference type="PANTHER" id="PTHR33219">
    <property type="entry name" value="YLMG HOMOLOG PROTEIN 2, CHLOROPLASTIC"/>
    <property type="match status" value="1"/>
</dbReference>
<evidence type="ECO:0000313" key="4">
    <source>
        <dbReference type="Proteomes" id="UP000276634"/>
    </source>
</evidence>
<dbReference type="Pfam" id="PF02325">
    <property type="entry name" value="CCB3_YggT"/>
    <property type="match status" value="2"/>
</dbReference>
<dbReference type="RefSeq" id="WP_123399708.1">
    <property type="nucleotide sequence ID" value="NZ_RJVI01000001.1"/>
</dbReference>
<feature type="transmembrane region" description="Helical" evidence="2">
    <location>
        <begin position="12"/>
        <end position="33"/>
    </location>
</feature>
<keyword evidence="4" id="KW-1185">Reference proteome</keyword>
<name>A0A3N1Y7J7_9GAMM</name>
<comment type="similarity">
    <text evidence="1">Belongs to the YggT family.</text>
</comment>
<dbReference type="OrthoDB" id="9806665at2"/>